<dbReference type="Proteomes" id="UP001642484">
    <property type="component" value="Unassembled WGS sequence"/>
</dbReference>
<accession>A0ABP0J6W3</accession>
<feature type="compositionally biased region" description="Basic and acidic residues" evidence="1">
    <location>
        <begin position="1301"/>
        <end position="1317"/>
    </location>
</feature>
<comment type="caution">
    <text evidence="2">The sequence shown here is derived from an EMBL/GenBank/DDBJ whole genome shotgun (WGS) entry which is preliminary data.</text>
</comment>
<evidence type="ECO:0000313" key="3">
    <source>
        <dbReference type="Proteomes" id="UP001642484"/>
    </source>
</evidence>
<evidence type="ECO:0000256" key="1">
    <source>
        <dbReference type="SAM" id="MobiDB-lite"/>
    </source>
</evidence>
<keyword evidence="3" id="KW-1185">Reference proteome</keyword>
<feature type="region of interest" description="Disordered" evidence="1">
    <location>
        <begin position="1104"/>
        <end position="1144"/>
    </location>
</feature>
<feature type="region of interest" description="Disordered" evidence="1">
    <location>
        <begin position="1295"/>
        <end position="1317"/>
    </location>
</feature>
<gene>
    <name evidence="2" type="ORF">CCMP2556_LOCUS9899</name>
</gene>
<name>A0ABP0J6W3_9DINO</name>
<proteinExistence type="predicted"/>
<organism evidence="2 3">
    <name type="scientific">Durusdinium trenchii</name>
    <dbReference type="NCBI Taxonomy" id="1381693"/>
    <lineage>
        <taxon>Eukaryota</taxon>
        <taxon>Sar</taxon>
        <taxon>Alveolata</taxon>
        <taxon>Dinophyceae</taxon>
        <taxon>Suessiales</taxon>
        <taxon>Symbiodiniaceae</taxon>
        <taxon>Durusdinium</taxon>
    </lineage>
</organism>
<dbReference type="EMBL" id="CAXAMN010004558">
    <property type="protein sequence ID" value="CAK9009993.1"/>
    <property type="molecule type" value="Genomic_DNA"/>
</dbReference>
<sequence length="1317" mass="144962">MTNPQHQCHGVLAQAICDADPAAQISPELVHHLATRLEPLFNQRVAVFGRESKAQELVPQLVACPGCGGRLAECRSSAAAAIVVDLSGLVQKQHIPLRCRRSSCPDFGVLLWYNYTVRSGCHHFAGELPELNCFMLSATFGFSVPWLQQFHVRMVRQHASFTSEADVLGAQAAYNSQLHLLPTARLRLLISQGWFAWRLLTRVHQSNLDLASFDFLRPMEDMIGLFLPQLQREFGRTTLEEAQKATMRCDVVVLDGNAKNRRAVCGASLAGETFSKELRRVVRHNCANTPAFRRCFCPAHCSQDDQFQEVTILQHKLINDGQCLMVLLKETVEPQREAWVSDSAVPASVLSNYLQQVGEAKLKPSKRPRREEEADGRGGSSSSLGPSMLASLTLQEIGRSSDPTDLQCVTCCTHKEGSAAQRQLAKSAGMLCACLSEGLILHVQEIYGCESLSQRYLCLASVKALSPSLRVVVHDDACHLHKYDSEAAAQIAPPEMKYVCDKFHMAGHTDAWCKETFLGPLSGAHEDRQYIPAMNLMWDEVDKCFDPSYILGEAGHRFCQTYAVRAAHAEFPYALHCLSLMCALVNGAKVAVFATSPSPLTLVAINVNYAQTRKSSLTGHAEACGQELDAVILTNAESKLATYCVEEGAPAPVQHRLKPKLFSAMVASATPEEWFHRCSGDWNQVRNADKLPGDWSGRCWFGLLGNFDEAYDFLLSLGLLSDGPASKEKAKARVNPYQSAFNKLLQFGTSARATKTNGSYGEKLARTVSMGITCNMHPAQYIPMERGEVGCHAASTKERFVISTGRPVQPREDMPADFCCPPGQVFCAMGVVLKRFGFCKICSHSLLDLLSAGVSRHRWVPLTAEIAALLGIAKEAASPDAAAQEWKDVGLEDEKAVQLTQNAAGDYVPSEDGYPVRLLDGKMSRLRFKRSPASTSGFEAQWRVANRSFAIPAECSLTAAVSRVTAYFDQPHQVIALTPEAESWHMSYQGGMNAQAHLSRESGDVQGGARFGAAPWQVGVLAALLLVFEIFVGAHSVEALGRRDLQVTPDHCQRAYALLQLVQKLKHIALGDAAASPDHFPQQPSPQPAFDLATLRVPYQTEDFASTQHGPGLRLPQAGEEEEFELEPEEEDAEPGPNSLERPPDSVAEVVEDLPPQDPPAGEKPLVLDEVRASDFGFGENGVTVQPDGLFSRHWTDRAILKHTLLTGKPKMTRKEACDKMRTSREQGRRKALPKEKWTAVMAAAAEQHSSILQLQGETLCLKVIPDTAQGKVKYHNELMRACGLTLRELVAAMEKASSNQERKRQEDRRKRPRDEE</sequence>
<reference evidence="2 3" key="1">
    <citation type="submission" date="2024-02" db="EMBL/GenBank/DDBJ databases">
        <authorList>
            <person name="Chen Y."/>
            <person name="Shah S."/>
            <person name="Dougan E. K."/>
            <person name="Thang M."/>
            <person name="Chan C."/>
        </authorList>
    </citation>
    <scope>NUCLEOTIDE SEQUENCE [LARGE SCALE GENOMIC DNA]</scope>
</reference>
<feature type="region of interest" description="Disordered" evidence="1">
    <location>
        <begin position="360"/>
        <end position="387"/>
    </location>
</feature>
<evidence type="ECO:0000313" key="2">
    <source>
        <dbReference type="EMBL" id="CAK9009993.1"/>
    </source>
</evidence>
<protein>
    <submittedName>
        <fullName evidence="2">Uncharacterized protein</fullName>
    </submittedName>
</protein>
<feature type="compositionally biased region" description="Acidic residues" evidence="1">
    <location>
        <begin position="1119"/>
        <end position="1134"/>
    </location>
</feature>